<evidence type="ECO:0000313" key="2">
    <source>
        <dbReference type="Proteomes" id="UP000270343"/>
    </source>
</evidence>
<dbReference type="Proteomes" id="UP000270343">
    <property type="component" value="Unassembled WGS sequence"/>
</dbReference>
<dbReference type="AlphaFoldDB" id="A0A3B0BIA3"/>
<dbReference type="OrthoDB" id="4327805at2"/>
<protein>
    <submittedName>
        <fullName evidence="1">Uncharacterized protein</fullName>
    </submittedName>
</protein>
<dbReference type="EMBL" id="RBAM01000006">
    <property type="protein sequence ID" value="RKN71566.1"/>
    <property type="molecule type" value="Genomic_DNA"/>
</dbReference>
<reference evidence="1 2" key="1">
    <citation type="journal article" date="2015" name="Antonie Van Leeuwenhoek">
        <title>Streptomyces klenkii sp. nov., isolated from deep marine sediment.</title>
        <authorList>
            <person name="Veyisoglu A."/>
            <person name="Sahin N."/>
        </authorList>
    </citation>
    <scope>NUCLEOTIDE SEQUENCE [LARGE SCALE GENOMIC DNA]</scope>
    <source>
        <strain evidence="1 2">KCTC 29202</strain>
    </source>
</reference>
<organism evidence="1 2">
    <name type="scientific">Streptomyces klenkii</name>
    <dbReference type="NCBI Taxonomy" id="1420899"/>
    <lineage>
        <taxon>Bacteria</taxon>
        <taxon>Bacillati</taxon>
        <taxon>Actinomycetota</taxon>
        <taxon>Actinomycetes</taxon>
        <taxon>Kitasatosporales</taxon>
        <taxon>Streptomycetaceae</taxon>
        <taxon>Streptomyces</taxon>
    </lineage>
</organism>
<accession>A0A3B0BIA3</accession>
<comment type="caution">
    <text evidence="1">The sequence shown here is derived from an EMBL/GenBank/DDBJ whole genome shotgun (WGS) entry which is preliminary data.</text>
</comment>
<name>A0A3B0BIA3_9ACTN</name>
<evidence type="ECO:0000313" key="1">
    <source>
        <dbReference type="EMBL" id="RKN71566.1"/>
    </source>
</evidence>
<keyword evidence="2" id="KW-1185">Reference proteome</keyword>
<dbReference type="RefSeq" id="WP_120756178.1">
    <property type="nucleotide sequence ID" value="NZ_JBIBGF010000005.1"/>
</dbReference>
<gene>
    <name evidence="1" type="ORF">D7231_16275</name>
</gene>
<proteinExistence type="predicted"/>
<sequence length="62" mass="7021">MRTMLLTAVYYLVVTPWGWCRRRVRDPLARRWRPRAETYWHFVPGSGAGTGSGADAGAAGRR</sequence>